<evidence type="ECO:0000313" key="2">
    <source>
        <dbReference type="Proteomes" id="UP001476950"/>
    </source>
</evidence>
<proteinExistence type="predicted"/>
<gene>
    <name evidence="1" type="ORF">NDI38_04795</name>
</gene>
<name>A0ABV0KEU9_9CYAN</name>
<protein>
    <submittedName>
        <fullName evidence="1">Uncharacterized protein</fullName>
    </submittedName>
</protein>
<sequence length="103" mass="11919">MQKLQQLEICRTATCQDPNLEAVVAWTQEGKAYLLVEKLKQPVASHEVYLYDDLCFHPMPEQSVFPISYRGKHYWAMPGAVRSYEDDLTAKELLQIEQQDTSL</sequence>
<evidence type="ECO:0000313" key="1">
    <source>
        <dbReference type="EMBL" id="MEP1057747.1"/>
    </source>
</evidence>
<keyword evidence="2" id="KW-1185">Reference proteome</keyword>
<reference evidence="1 2" key="1">
    <citation type="submission" date="2022-04" db="EMBL/GenBank/DDBJ databases">
        <title>Positive selection, recombination, and allopatry shape intraspecific diversity of widespread and dominant cyanobacteria.</title>
        <authorList>
            <person name="Wei J."/>
            <person name="Shu W."/>
            <person name="Hu C."/>
        </authorList>
    </citation>
    <scope>NUCLEOTIDE SEQUENCE [LARGE SCALE GENOMIC DNA]</scope>
    <source>
        <strain evidence="1 2">AS-A4</strain>
    </source>
</reference>
<dbReference type="EMBL" id="JAMPLM010000002">
    <property type="protein sequence ID" value="MEP1057747.1"/>
    <property type="molecule type" value="Genomic_DNA"/>
</dbReference>
<accession>A0ABV0KEU9</accession>
<organism evidence="1 2">
    <name type="scientific">Stenomitos frigidus AS-A4</name>
    <dbReference type="NCBI Taxonomy" id="2933935"/>
    <lineage>
        <taxon>Bacteria</taxon>
        <taxon>Bacillati</taxon>
        <taxon>Cyanobacteriota</taxon>
        <taxon>Cyanophyceae</taxon>
        <taxon>Leptolyngbyales</taxon>
        <taxon>Leptolyngbyaceae</taxon>
        <taxon>Stenomitos</taxon>
    </lineage>
</organism>
<dbReference type="RefSeq" id="WP_190450855.1">
    <property type="nucleotide sequence ID" value="NZ_JAMPLM010000002.1"/>
</dbReference>
<comment type="caution">
    <text evidence="1">The sequence shown here is derived from an EMBL/GenBank/DDBJ whole genome shotgun (WGS) entry which is preliminary data.</text>
</comment>
<dbReference type="Proteomes" id="UP001476950">
    <property type="component" value="Unassembled WGS sequence"/>
</dbReference>